<dbReference type="FunFam" id="3.30.930.10:FF:000003">
    <property type="entry name" value="Phenylalanine--tRNA ligase alpha subunit"/>
    <property type="match status" value="1"/>
</dbReference>
<keyword evidence="11 13" id="KW-0030">Aminoacyl-tRNA synthetase</keyword>
<dbReference type="GO" id="GO:0000049">
    <property type="term" value="F:tRNA binding"/>
    <property type="evidence" value="ECO:0007669"/>
    <property type="project" value="InterPro"/>
</dbReference>
<accession>A0A7W9B1W0</accession>
<dbReference type="EC" id="6.1.1.20" evidence="13"/>
<name>A0A7W9B1W0_9SPHN</name>
<dbReference type="HAMAP" id="MF_00281">
    <property type="entry name" value="Phe_tRNA_synth_alpha1"/>
    <property type="match status" value="1"/>
</dbReference>
<evidence type="ECO:0000313" key="16">
    <source>
        <dbReference type="Proteomes" id="UP000537161"/>
    </source>
</evidence>
<dbReference type="Pfam" id="PF01409">
    <property type="entry name" value="tRNA-synt_2d"/>
    <property type="match status" value="1"/>
</dbReference>
<keyword evidence="16" id="KW-1185">Reference proteome</keyword>
<dbReference type="AlphaFoldDB" id="A0A7W9B1W0"/>
<evidence type="ECO:0000256" key="12">
    <source>
        <dbReference type="ARBA" id="ARBA00049255"/>
    </source>
</evidence>
<dbReference type="NCBIfam" id="TIGR00468">
    <property type="entry name" value="pheS"/>
    <property type="match status" value="1"/>
</dbReference>
<comment type="cofactor">
    <cofactor evidence="13">
        <name>Mg(2+)</name>
        <dbReference type="ChEBI" id="CHEBI:18420"/>
    </cofactor>
    <text evidence="13">Binds 2 magnesium ions per tetramer.</text>
</comment>
<dbReference type="Pfam" id="PF02912">
    <property type="entry name" value="Phe_tRNA-synt_N"/>
    <property type="match status" value="1"/>
</dbReference>
<dbReference type="EMBL" id="JACIJH010000001">
    <property type="protein sequence ID" value="MBB5704733.1"/>
    <property type="molecule type" value="Genomic_DNA"/>
</dbReference>
<dbReference type="SUPFAM" id="SSF46589">
    <property type="entry name" value="tRNA-binding arm"/>
    <property type="match status" value="1"/>
</dbReference>
<dbReference type="GO" id="GO:0005524">
    <property type="term" value="F:ATP binding"/>
    <property type="evidence" value="ECO:0007669"/>
    <property type="project" value="UniProtKB-UniRule"/>
</dbReference>
<dbReference type="InterPro" id="IPR004188">
    <property type="entry name" value="Phe-tRNA_ligase_II_N"/>
</dbReference>
<evidence type="ECO:0000256" key="2">
    <source>
        <dbReference type="ARBA" id="ARBA00010207"/>
    </source>
</evidence>
<comment type="catalytic activity">
    <reaction evidence="12 13">
        <text>tRNA(Phe) + L-phenylalanine + ATP = L-phenylalanyl-tRNA(Phe) + AMP + diphosphate + H(+)</text>
        <dbReference type="Rhea" id="RHEA:19413"/>
        <dbReference type="Rhea" id="RHEA-COMP:9668"/>
        <dbReference type="Rhea" id="RHEA-COMP:9699"/>
        <dbReference type="ChEBI" id="CHEBI:15378"/>
        <dbReference type="ChEBI" id="CHEBI:30616"/>
        <dbReference type="ChEBI" id="CHEBI:33019"/>
        <dbReference type="ChEBI" id="CHEBI:58095"/>
        <dbReference type="ChEBI" id="CHEBI:78442"/>
        <dbReference type="ChEBI" id="CHEBI:78531"/>
        <dbReference type="ChEBI" id="CHEBI:456215"/>
        <dbReference type="EC" id="6.1.1.20"/>
    </reaction>
</comment>
<dbReference type="InterPro" id="IPR010978">
    <property type="entry name" value="tRNA-bd_arm"/>
</dbReference>
<dbReference type="SUPFAM" id="SSF55681">
    <property type="entry name" value="Class II aaRS and biotin synthetases"/>
    <property type="match status" value="1"/>
</dbReference>
<dbReference type="Gene3D" id="3.30.930.10">
    <property type="entry name" value="Bira Bifunctional Protein, Domain 2"/>
    <property type="match status" value="1"/>
</dbReference>
<dbReference type="PROSITE" id="PS50862">
    <property type="entry name" value="AA_TRNA_LIGASE_II"/>
    <property type="match status" value="1"/>
</dbReference>
<feature type="binding site" evidence="13">
    <location>
        <position position="272"/>
    </location>
    <ligand>
        <name>Mg(2+)</name>
        <dbReference type="ChEBI" id="CHEBI:18420"/>
        <note>shared with beta subunit</note>
    </ligand>
</feature>
<protein>
    <recommendedName>
        <fullName evidence="13">Phenylalanine--tRNA ligase alpha subunit</fullName>
        <ecNumber evidence="13">6.1.1.20</ecNumber>
    </recommendedName>
    <alternativeName>
        <fullName evidence="13">Phenylalanyl-tRNA synthetase alpha subunit</fullName>
        <shortName evidence="13">PheRS</shortName>
    </alternativeName>
</protein>
<evidence type="ECO:0000256" key="1">
    <source>
        <dbReference type="ARBA" id="ARBA00004496"/>
    </source>
</evidence>
<dbReference type="InterPro" id="IPR045864">
    <property type="entry name" value="aa-tRNA-synth_II/BPL/LPL"/>
</dbReference>
<evidence type="ECO:0000256" key="8">
    <source>
        <dbReference type="ARBA" id="ARBA00022840"/>
    </source>
</evidence>
<organism evidence="15 16">
    <name type="scientific">Sphingopyxis panaciterrulae</name>
    <dbReference type="NCBI Taxonomy" id="462372"/>
    <lineage>
        <taxon>Bacteria</taxon>
        <taxon>Pseudomonadati</taxon>
        <taxon>Pseudomonadota</taxon>
        <taxon>Alphaproteobacteria</taxon>
        <taxon>Sphingomonadales</taxon>
        <taxon>Sphingomonadaceae</taxon>
        <taxon>Sphingopyxis</taxon>
    </lineage>
</organism>
<gene>
    <name evidence="13" type="primary">pheS</name>
    <name evidence="15" type="ORF">FHR21_000058</name>
</gene>
<evidence type="ECO:0000256" key="4">
    <source>
        <dbReference type="ARBA" id="ARBA00022490"/>
    </source>
</evidence>
<dbReference type="GO" id="GO:0005737">
    <property type="term" value="C:cytoplasm"/>
    <property type="evidence" value="ECO:0007669"/>
    <property type="project" value="UniProtKB-SubCell"/>
</dbReference>
<dbReference type="GO" id="GO:0004826">
    <property type="term" value="F:phenylalanine-tRNA ligase activity"/>
    <property type="evidence" value="ECO:0007669"/>
    <property type="project" value="UniProtKB-UniRule"/>
</dbReference>
<reference evidence="15 16" key="1">
    <citation type="submission" date="2020-08" db="EMBL/GenBank/DDBJ databases">
        <title>Genomic Encyclopedia of Type Strains, Phase IV (KMG-IV): sequencing the most valuable type-strain genomes for metagenomic binning, comparative biology and taxonomic classification.</title>
        <authorList>
            <person name="Goeker M."/>
        </authorList>
    </citation>
    <scope>NUCLEOTIDE SEQUENCE [LARGE SCALE GENOMIC DNA]</scope>
    <source>
        <strain evidence="15 16">DSM 27163</strain>
    </source>
</reference>
<keyword evidence="6 13" id="KW-0479">Metal-binding</keyword>
<feature type="domain" description="Aminoacyl-transfer RNA synthetases class-II family profile" evidence="14">
    <location>
        <begin position="110"/>
        <end position="340"/>
    </location>
</feature>
<evidence type="ECO:0000256" key="9">
    <source>
        <dbReference type="ARBA" id="ARBA00022842"/>
    </source>
</evidence>
<keyword evidence="9 13" id="KW-0460">Magnesium</keyword>
<dbReference type="InterPro" id="IPR022911">
    <property type="entry name" value="Phe_tRNA_ligase_alpha1_bac"/>
</dbReference>
<comment type="subunit">
    <text evidence="3 13">Tetramer of two alpha and two beta subunits.</text>
</comment>
<keyword evidence="7 13" id="KW-0547">Nucleotide-binding</keyword>
<dbReference type="Proteomes" id="UP000537161">
    <property type="component" value="Unassembled WGS sequence"/>
</dbReference>
<evidence type="ECO:0000256" key="6">
    <source>
        <dbReference type="ARBA" id="ARBA00022723"/>
    </source>
</evidence>
<keyword evidence="10 13" id="KW-0648">Protein biosynthesis</keyword>
<proteinExistence type="inferred from homology"/>
<keyword evidence="4 13" id="KW-0963">Cytoplasm</keyword>
<keyword evidence="8 13" id="KW-0067">ATP-binding</keyword>
<dbReference type="RefSeq" id="WP_246426981.1">
    <property type="nucleotide sequence ID" value="NZ_JACIJH010000001.1"/>
</dbReference>
<evidence type="ECO:0000259" key="14">
    <source>
        <dbReference type="PROSITE" id="PS50862"/>
    </source>
</evidence>
<dbReference type="GO" id="GO:0000287">
    <property type="term" value="F:magnesium ion binding"/>
    <property type="evidence" value="ECO:0007669"/>
    <property type="project" value="UniProtKB-UniRule"/>
</dbReference>
<evidence type="ECO:0000313" key="15">
    <source>
        <dbReference type="EMBL" id="MBB5704733.1"/>
    </source>
</evidence>
<dbReference type="InterPro" id="IPR004529">
    <property type="entry name" value="Phe-tRNA-synth_IIc_asu"/>
</dbReference>
<evidence type="ECO:0000256" key="11">
    <source>
        <dbReference type="ARBA" id="ARBA00023146"/>
    </source>
</evidence>
<evidence type="ECO:0000256" key="3">
    <source>
        <dbReference type="ARBA" id="ARBA00011209"/>
    </source>
</evidence>
<comment type="similarity">
    <text evidence="2 13">Belongs to the class-II aminoacyl-tRNA synthetase family. Phe-tRNA synthetase alpha subunit type 1 subfamily.</text>
</comment>
<evidence type="ECO:0000256" key="5">
    <source>
        <dbReference type="ARBA" id="ARBA00022598"/>
    </source>
</evidence>
<evidence type="ECO:0000256" key="10">
    <source>
        <dbReference type="ARBA" id="ARBA00022917"/>
    </source>
</evidence>
<dbReference type="PANTHER" id="PTHR11538">
    <property type="entry name" value="PHENYLALANYL-TRNA SYNTHETASE"/>
    <property type="match status" value="1"/>
</dbReference>
<dbReference type="PANTHER" id="PTHR11538:SF41">
    <property type="entry name" value="PHENYLALANINE--TRNA LIGASE, MITOCHONDRIAL"/>
    <property type="match status" value="1"/>
</dbReference>
<dbReference type="InterPro" id="IPR002319">
    <property type="entry name" value="Phenylalanyl-tRNA_Synthase"/>
</dbReference>
<keyword evidence="5 13" id="KW-0436">Ligase</keyword>
<comment type="caution">
    <text evidence="15">The sequence shown here is derived from an EMBL/GenBank/DDBJ whole genome shotgun (WGS) entry which is preliminary data.</text>
</comment>
<evidence type="ECO:0000256" key="13">
    <source>
        <dbReference type="HAMAP-Rule" id="MF_00281"/>
    </source>
</evidence>
<evidence type="ECO:0000256" key="7">
    <source>
        <dbReference type="ARBA" id="ARBA00022741"/>
    </source>
</evidence>
<comment type="subcellular location">
    <subcellularLocation>
        <location evidence="1 13">Cytoplasm</location>
    </subcellularLocation>
</comment>
<dbReference type="InterPro" id="IPR006195">
    <property type="entry name" value="aa-tRNA-synth_II"/>
</dbReference>
<dbReference type="CDD" id="cd00496">
    <property type="entry name" value="PheRS_alpha_core"/>
    <property type="match status" value="1"/>
</dbReference>
<sequence>MSDYPAMQARLLADIDSAADLDALEALRVAALGKAGGVSALLKTLGGMSPEERQVEGPRIHALREAVTGAIAGRKAALEAAALEAKLAAERLDMTLPADAAPRGSVHPVSQVMDELAEIFADMGFAVATGPEIEDDWHNFTALNIPETHPARAMHDTFYFPSQMNDADTRSIPGEGRTERRAMLLRTHTSPVQIRTMMSEAPPIRIIAPGRVYRSDSDATHTPMFHQIEGLVIDRGIHMGHLKWTLETFLKAYFERDDIVLRLRPSYFPFTEPSAEVDVGYAQEKGRRIVGGHGDDEGHAWMELLGSGMVHPRVIANCGLDPAEWQGFAFGVGVDRLAMLKYGMDDLRAFFDGDLRWLAHYGFGALSQPTLSGGISA</sequence>
<dbReference type="GO" id="GO:0006432">
    <property type="term" value="P:phenylalanyl-tRNA aminoacylation"/>
    <property type="evidence" value="ECO:0007669"/>
    <property type="project" value="UniProtKB-UniRule"/>
</dbReference>